<name>A0A644ZRB2_9ZZZZ</name>
<gene>
    <name evidence="1" type="ORF">SDC9_87833</name>
</gene>
<sequence length="161" mass="17949">MKIKLLVLFTLLCILISACGPGQTFGPTYTPTFTLTATSTITPLPTITPTSTSTLTPTPMPTNCAVEKIRFVYPVNGQTIDYVGSWLFMVRPISCSQNYLWSFYQNDTLIFQQESNNEFGVAPYSKDWNKFAAGYIKVSVQYKQNDGTLSNPTTISLFLQN</sequence>
<evidence type="ECO:0008006" key="2">
    <source>
        <dbReference type="Google" id="ProtNLM"/>
    </source>
</evidence>
<dbReference type="PROSITE" id="PS51257">
    <property type="entry name" value="PROKAR_LIPOPROTEIN"/>
    <property type="match status" value="1"/>
</dbReference>
<proteinExistence type="predicted"/>
<dbReference type="AlphaFoldDB" id="A0A644ZRB2"/>
<comment type="caution">
    <text evidence="1">The sequence shown here is derived from an EMBL/GenBank/DDBJ whole genome shotgun (WGS) entry which is preliminary data.</text>
</comment>
<reference evidence="1" key="1">
    <citation type="submission" date="2019-08" db="EMBL/GenBank/DDBJ databases">
        <authorList>
            <person name="Kucharzyk K."/>
            <person name="Murdoch R.W."/>
            <person name="Higgins S."/>
            <person name="Loffler F."/>
        </authorList>
    </citation>
    <scope>NUCLEOTIDE SEQUENCE</scope>
</reference>
<evidence type="ECO:0000313" key="1">
    <source>
        <dbReference type="EMBL" id="MPM41183.1"/>
    </source>
</evidence>
<dbReference type="EMBL" id="VSSQ01009274">
    <property type="protein sequence ID" value="MPM41183.1"/>
    <property type="molecule type" value="Genomic_DNA"/>
</dbReference>
<organism evidence="1">
    <name type="scientific">bioreactor metagenome</name>
    <dbReference type="NCBI Taxonomy" id="1076179"/>
    <lineage>
        <taxon>unclassified sequences</taxon>
        <taxon>metagenomes</taxon>
        <taxon>ecological metagenomes</taxon>
    </lineage>
</organism>
<protein>
    <recommendedName>
        <fullName evidence="2">Proteinase inhibitor I42 chagasin domain-containing protein</fullName>
    </recommendedName>
</protein>
<accession>A0A644ZRB2</accession>